<evidence type="ECO:0000259" key="1">
    <source>
        <dbReference type="Pfam" id="PF13360"/>
    </source>
</evidence>
<dbReference type="InterPro" id="IPR018391">
    <property type="entry name" value="PQQ_b-propeller_rpt"/>
</dbReference>
<dbReference type="PANTHER" id="PTHR34512">
    <property type="entry name" value="CELL SURFACE PROTEIN"/>
    <property type="match status" value="1"/>
</dbReference>
<dbReference type="STRING" id="1758178.GCA_001550095_01615"/>
<evidence type="ECO:0000313" key="3">
    <source>
        <dbReference type="Proteomes" id="UP000217935"/>
    </source>
</evidence>
<dbReference type="KEGG" id="ceh:CEW89_02590"/>
<dbReference type="EMBL" id="CP022196">
    <property type="protein sequence ID" value="ATG46551.1"/>
    <property type="molecule type" value="Genomic_DNA"/>
</dbReference>
<protein>
    <submittedName>
        <fullName evidence="2">Quinoprotein</fullName>
    </submittedName>
</protein>
<dbReference type="SUPFAM" id="SSF50998">
    <property type="entry name" value="Quinoprotein alcohol dehydrogenase-like"/>
    <property type="match status" value="1"/>
</dbReference>
<keyword evidence="3" id="KW-1185">Reference proteome</keyword>
<dbReference type="InterPro" id="IPR015943">
    <property type="entry name" value="WD40/YVTN_repeat-like_dom_sf"/>
</dbReference>
<dbReference type="AlphaFoldDB" id="A0A291G8Q1"/>
<name>A0A291G8Q1_9RHOB</name>
<reference evidence="2 3" key="1">
    <citation type="submission" date="2017-06" db="EMBL/GenBank/DDBJ databases">
        <title>Celeribacter sp. TSPH2 complete genome sequence.</title>
        <authorList>
            <person name="Woo J.-H."/>
            <person name="Kim H.-S."/>
        </authorList>
    </citation>
    <scope>NUCLEOTIDE SEQUENCE [LARGE SCALE GENOMIC DNA]</scope>
    <source>
        <strain evidence="2 3">TSPH2</strain>
    </source>
</reference>
<feature type="domain" description="Pyrrolo-quinoline quinone repeat" evidence="1">
    <location>
        <begin position="149"/>
        <end position="384"/>
    </location>
</feature>
<dbReference type="PANTHER" id="PTHR34512:SF30">
    <property type="entry name" value="OUTER MEMBRANE PROTEIN ASSEMBLY FACTOR BAMB"/>
    <property type="match status" value="1"/>
</dbReference>
<sequence length="468" mass="48633">MRRVKAGSAGMIGQTCKAGTGDVRTGKAGIGKAGLFMAMLALTACGAGREEILQGTRLDPRDGSVLAAANTGPVVNRAEKISLGTPITRDSWTMTGAGRTHASGHNAFTSGTPHLMWTADIGQGKTRRARLTVDPVAEAGVIFAMDSAARVTAVSASSGAPVWSVDLTPAGEKSGKVFGGALAISGNTLYATTGYGDLVALDLSTGGERWRQRFEAVGAAGLSVHDGLAYVVAGDGQVWAVQTKDGRVKWTLSGPETITSRAGATSPAIGDKFAVLPFSSGDLYGVFRQGGVRYWSASLAGQRRGVVYANVSDITSDPVIVGDRFYVGNQAGRYAAFSMDMGERIWTADEGAYSPASVVGGSVFIVTDRNELVRLSASNGQRIWGVQLPYYTTDKVRKRKAVFAHYGPVAAGGKMWVASDDAVLRGFDPVSGALVATVALPKGAASDPIVVNGTMYLLLEDGSLAALR</sequence>
<dbReference type="InterPro" id="IPR002372">
    <property type="entry name" value="PQQ_rpt_dom"/>
</dbReference>
<evidence type="ECO:0000313" key="2">
    <source>
        <dbReference type="EMBL" id="ATG46551.1"/>
    </source>
</evidence>
<dbReference type="InterPro" id="IPR011047">
    <property type="entry name" value="Quinoprotein_ADH-like_sf"/>
</dbReference>
<gene>
    <name evidence="2" type="ORF">CEW89_02590</name>
</gene>
<dbReference type="Pfam" id="PF13360">
    <property type="entry name" value="PQQ_2"/>
    <property type="match status" value="1"/>
</dbReference>
<accession>A0A291G8Q1</accession>
<dbReference type="Gene3D" id="2.130.10.10">
    <property type="entry name" value="YVTN repeat-like/Quinoprotein amine dehydrogenase"/>
    <property type="match status" value="1"/>
</dbReference>
<proteinExistence type="predicted"/>
<dbReference type="SMART" id="SM00564">
    <property type="entry name" value="PQQ"/>
    <property type="match status" value="6"/>
</dbReference>
<dbReference type="Proteomes" id="UP000217935">
    <property type="component" value="Chromosome"/>
</dbReference>
<organism evidence="2 3">
    <name type="scientific">Celeribacter ethanolicus</name>
    <dbReference type="NCBI Taxonomy" id="1758178"/>
    <lineage>
        <taxon>Bacteria</taxon>
        <taxon>Pseudomonadati</taxon>
        <taxon>Pseudomonadota</taxon>
        <taxon>Alphaproteobacteria</taxon>
        <taxon>Rhodobacterales</taxon>
        <taxon>Roseobacteraceae</taxon>
        <taxon>Celeribacter</taxon>
    </lineage>
</organism>